<protein>
    <recommendedName>
        <fullName evidence="1">Aminoglycoside phosphotransferase domain-containing protein</fullName>
    </recommendedName>
</protein>
<dbReference type="InterPro" id="IPR002575">
    <property type="entry name" value="Aminoglycoside_PTrfase"/>
</dbReference>
<dbReference type="AlphaFoldDB" id="A0A1F5LHL2"/>
<dbReference type="OrthoDB" id="5598852at2759"/>
<dbReference type="SUPFAM" id="SSF56112">
    <property type="entry name" value="Protein kinase-like (PK-like)"/>
    <property type="match status" value="1"/>
</dbReference>
<evidence type="ECO:0000259" key="1">
    <source>
        <dbReference type="Pfam" id="PF01636"/>
    </source>
</evidence>
<name>A0A1F5LHL2_PENAI</name>
<dbReference type="EMBL" id="LXJU01000010">
    <property type="protein sequence ID" value="OGE52431.1"/>
    <property type="molecule type" value="Genomic_DNA"/>
</dbReference>
<evidence type="ECO:0000313" key="2">
    <source>
        <dbReference type="EMBL" id="OGE52431.1"/>
    </source>
</evidence>
<dbReference type="Pfam" id="PF01636">
    <property type="entry name" value="APH"/>
    <property type="match status" value="1"/>
</dbReference>
<reference evidence="2 3" key="1">
    <citation type="journal article" date="2016" name="Sci. Rep.">
        <title>Penicillium arizonense, a new, genome sequenced fungal species, reveals a high chemical diversity in secreted metabolites.</title>
        <authorList>
            <person name="Grijseels S."/>
            <person name="Nielsen J.C."/>
            <person name="Randelovic M."/>
            <person name="Nielsen J."/>
            <person name="Nielsen K.F."/>
            <person name="Workman M."/>
            <person name="Frisvad J.C."/>
        </authorList>
    </citation>
    <scope>NUCLEOTIDE SEQUENCE [LARGE SCALE GENOMIC DNA]</scope>
    <source>
        <strain evidence="2 3">CBS 141311</strain>
    </source>
</reference>
<dbReference type="PANTHER" id="PTHR21310:SF59">
    <property type="entry name" value="AMINOGLYCOSIDE PHOSPHOTRANSFERASE DOMAIN-CONTAINING PROTEIN"/>
    <property type="match status" value="1"/>
</dbReference>
<gene>
    <name evidence="2" type="ORF">PENARI_c010G07679</name>
</gene>
<dbReference type="STRING" id="1835702.A0A1F5LHL2"/>
<evidence type="ECO:0000313" key="3">
    <source>
        <dbReference type="Proteomes" id="UP000177622"/>
    </source>
</evidence>
<dbReference type="InterPro" id="IPR051678">
    <property type="entry name" value="AGP_Transferase"/>
</dbReference>
<sequence>MGDSRPLHIYEMENLSGTPHIMVGIQPDDLFRQRNAVMDLARFFAQSWNNDQRPSSADTTILLADFQFKFDLLARGLPSRFAPNINRIRKELPSLFAALPFVLSHGDLNMTNVLINPKTGNITGIIDWAESRILPFGFALYGLENVLGWMDSEGWHYYDYHRELENLFWKTFQGEAKNVSNADMHLIRAAKMAGIFCQYGFALDTKGVVQNVRTERDGSLAYLNAFGIISEWTPNLPTYDAL</sequence>
<keyword evidence="3" id="KW-1185">Reference proteome</keyword>
<dbReference type="RefSeq" id="XP_022487873.1">
    <property type="nucleotide sequence ID" value="XM_022632304.1"/>
</dbReference>
<dbReference type="GeneID" id="34577038"/>
<accession>A0A1F5LHL2</accession>
<organism evidence="2 3">
    <name type="scientific">Penicillium arizonense</name>
    <dbReference type="NCBI Taxonomy" id="1835702"/>
    <lineage>
        <taxon>Eukaryota</taxon>
        <taxon>Fungi</taxon>
        <taxon>Dikarya</taxon>
        <taxon>Ascomycota</taxon>
        <taxon>Pezizomycotina</taxon>
        <taxon>Eurotiomycetes</taxon>
        <taxon>Eurotiomycetidae</taxon>
        <taxon>Eurotiales</taxon>
        <taxon>Aspergillaceae</taxon>
        <taxon>Penicillium</taxon>
    </lineage>
</organism>
<dbReference type="InterPro" id="IPR011009">
    <property type="entry name" value="Kinase-like_dom_sf"/>
</dbReference>
<feature type="domain" description="Aminoglycoside phosphotransferase" evidence="1">
    <location>
        <begin position="38"/>
        <end position="135"/>
    </location>
</feature>
<proteinExistence type="predicted"/>
<dbReference type="Gene3D" id="3.90.1200.10">
    <property type="match status" value="1"/>
</dbReference>
<dbReference type="Proteomes" id="UP000177622">
    <property type="component" value="Unassembled WGS sequence"/>
</dbReference>
<comment type="caution">
    <text evidence="2">The sequence shown here is derived from an EMBL/GenBank/DDBJ whole genome shotgun (WGS) entry which is preliminary data.</text>
</comment>
<dbReference type="PANTHER" id="PTHR21310">
    <property type="entry name" value="AMINOGLYCOSIDE PHOSPHOTRANSFERASE-RELATED-RELATED"/>
    <property type="match status" value="1"/>
</dbReference>